<dbReference type="InterPro" id="IPR027806">
    <property type="entry name" value="HARBI1_dom"/>
</dbReference>
<feature type="region of interest" description="Disordered" evidence="8">
    <location>
        <begin position="502"/>
        <end position="531"/>
    </location>
</feature>
<evidence type="ECO:0000256" key="6">
    <source>
        <dbReference type="ARBA" id="ARBA00022801"/>
    </source>
</evidence>
<name>A0A8T8SME9_9BASI</name>
<evidence type="ECO:0000256" key="8">
    <source>
        <dbReference type="SAM" id="MobiDB-lite"/>
    </source>
</evidence>
<feature type="compositionally biased region" description="Basic and acidic residues" evidence="8">
    <location>
        <begin position="429"/>
        <end position="449"/>
    </location>
</feature>
<comment type="subcellular location">
    <subcellularLocation>
        <location evidence="2">Nucleus</location>
    </subcellularLocation>
</comment>
<dbReference type="GO" id="GO:0016787">
    <property type="term" value="F:hydrolase activity"/>
    <property type="evidence" value="ECO:0007669"/>
    <property type="project" value="UniProtKB-KW"/>
</dbReference>
<keyword evidence="6" id="KW-0378">Hydrolase</keyword>
<dbReference type="PANTHER" id="PTHR22930:SF85">
    <property type="entry name" value="GH03217P-RELATED"/>
    <property type="match status" value="1"/>
</dbReference>
<evidence type="ECO:0000313" key="11">
    <source>
        <dbReference type="Proteomes" id="UP000077671"/>
    </source>
</evidence>
<accession>A0A8T8SME9</accession>
<evidence type="ECO:0000256" key="7">
    <source>
        <dbReference type="ARBA" id="ARBA00023242"/>
    </source>
</evidence>
<dbReference type="GO" id="GO:0005634">
    <property type="term" value="C:nucleus"/>
    <property type="evidence" value="ECO:0007669"/>
    <property type="project" value="UniProtKB-SubCell"/>
</dbReference>
<feature type="region of interest" description="Disordered" evidence="8">
    <location>
        <begin position="429"/>
        <end position="458"/>
    </location>
</feature>
<dbReference type="Pfam" id="PF13359">
    <property type="entry name" value="DDE_Tnp_4"/>
    <property type="match status" value="1"/>
</dbReference>
<gene>
    <name evidence="10" type="ORF">A4X03_0g7789</name>
</gene>
<reference evidence="10" key="2">
    <citation type="journal article" date="2019" name="IMA Fungus">
        <title>Genome sequencing and comparison of five Tilletia species to identify candidate genes for the detection of regulated species infecting wheat.</title>
        <authorList>
            <person name="Nguyen H.D.T."/>
            <person name="Sultana T."/>
            <person name="Kesanakurti P."/>
            <person name="Hambleton S."/>
        </authorList>
    </citation>
    <scope>NUCLEOTIDE SEQUENCE</scope>
    <source>
        <strain evidence="10">DAOMC 238032</strain>
    </source>
</reference>
<dbReference type="GO" id="GO:0004518">
    <property type="term" value="F:nuclease activity"/>
    <property type="evidence" value="ECO:0007669"/>
    <property type="project" value="UniProtKB-KW"/>
</dbReference>
<evidence type="ECO:0000256" key="3">
    <source>
        <dbReference type="ARBA" id="ARBA00006958"/>
    </source>
</evidence>
<evidence type="ECO:0000259" key="9">
    <source>
        <dbReference type="Pfam" id="PF13359"/>
    </source>
</evidence>
<evidence type="ECO:0000256" key="1">
    <source>
        <dbReference type="ARBA" id="ARBA00001968"/>
    </source>
</evidence>
<dbReference type="Proteomes" id="UP000077671">
    <property type="component" value="Unassembled WGS sequence"/>
</dbReference>
<evidence type="ECO:0000256" key="5">
    <source>
        <dbReference type="ARBA" id="ARBA00022723"/>
    </source>
</evidence>
<proteinExistence type="inferred from homology"/>
<dbReference type="PANTHER" id="PTHR22930">
    <property type="match status" value="1"/>
</dbReference>
<feature type="compositionally biased region" description="Basic residues" evidence="8">
    <location>
        <begin position="505"/>
        <end position="517"/>
    </location>
</feature>
<sequence length="531" mass="60665">MPRKTARERALEDLEALCLSRVSSVLQEAENTTTLALQESSGSFLPLLADSAADSAQLVLSGLDALDVARRQRYLIQRNPVWRPSDSLWDRLQGYKAAQAFVRFRSAVRMEVGAFHALASVLKAFPTYQQSRGGPAAVELQLAVALYRLGHSLSVPEISAHAGCAQGSVVNYTRKFVEALCSIEEDLIPWASEEEKREAQDWVEIQSGVKEWRNGWCMVDGSHIPLAWRPGSGYDDDFINRKGTFSLNTQFVCLPTSLRIISYVVGPRGRVADSTVYAESPIARAPSLYLQRNEFIWADLGYPLSRHIVKPYGHGASQRSKDIRKFNYWHSHVRIRAEHAIAFIKGRFGCLRALRGFVSSEAMEMRAQDVVVACIAAHNLAMSWDDAARYSLYVEDGLGEKLGLDLSNWWQPSPERRREQQNAWLRREAAEDRRRRRAEERERTFSQRRIDKRRRHGGRKLRERMHMALFVCHGFDWRDTTRASRMKEMTKKEYEVYLAKQEKAARKRARDARRRQAARAAARAPPTSSDR</sequence>
<evidence type="ECO:0000313" key="10">
    <source>
        <dbReference type="EMBL" id="KAE8243348.1"/>
    </source>
</evidence>
<keyword evidence="7" id="KW-0539">Nucleus</keyword>
<feature type="domain" description="DDE Tnp4" evidence="9">
    <location>
        <begin position="219"/>
        <end position="379"/>
    </location>
</feature>
<keyword evidence="4" id="KW-0540">Nuclease</keyword>
<comment type="caution">
    <text evidence="10">The sequence shown here is derived from an EMBL/GenBank/DDBJ whole genome shotgun (WGS) entry which is preliminary data.</text>
</comment>
<protein>
    <recommendedName>
        <fullName evidence="9">DDE Tnp4 domain-containing protein</fullName>
    </recommendedName>
</protein>
<comment type="cofactor">
    <cofactor evidence="1">
        <name>a divalent metal cation</name>
        <dbReference type="ChEBI" id="CHEBI:60240"/>
    </cofactor>
</comment>
<organism evidence="10 11">
    <name type="scientific">Tilletia caries</name>
    <name type="common">wheat bunt fungus</name>
    <dbReference type="NCBI Taxonomy" id="13290"/>
    <lineage>
        <taxon>Eukaryota</taxon>
        <taxon>Fungi</taxon>
        <taxon>Dikarya</taxon>
        <taxon>Basidiomycota</taxon>
        <taxon>Ustilaginomycotina</taxon>
        <taxon>Exobasidiomycetes</taxon>
        <taxon>Tilletiales</taxon>
        <taxon>Tilletiaceae</taxon>
        <taxon>Tilletia</taxon>
    </lineage>
</organism>
<dbReference type="AlphaFoldDB" id="A0A8T8SME9"/>
<dbReference type="GO" id="GO:0046872">
    <property type="term" value="F:metal ion binding"/>
    <property type="evidence" value="ECO:0007669"/>
    <property type="project" value="UniProtKB-KW"/>
</dbReference>
<evidence type="ECO:0000256" key="4">
    <source>
        <dbReference type="ARBA" id="ARBA00022722"/>
    </source>
</evidence>
<comment type="similarity">
    <text evidence="3">Belongs to the HARBI1 family.</text>
</comment>
<dbReference type="InterPro" id="IPR045249">
    <property type="entry name" value="HARBI1-like"/>
</dbReference>
<dbReference type="EMBL" id="LWDD02002005">
    <property type="protein sequence ID" value="KAE8243348.1"/>
    <property type="molecule type" value="Genomic_DNA"/>
</dbReference>
<reference evidence="10" key="1">
    <citation type="submission" date="2016-04" db="EMBL/GenBank/DDBJ databases">
        <authorList>
            <person name="Nguyen H.D."/>
            <person name="Kesanakurti P."/>
            <person name="Cullis J."/>
            <person name="Levesque C.A."/>
            <person name="Hambleton S."/>
        </authorList>
    </citation>
    <scope>NUCLEOTIDE SEQUENCE</scope>
    <source>
        <strain evidence="10">DAOMC 238032</strain>
    </source>
</reference>
<keyword evidence="5" id="KW-0479">Metal-binding</keyword>
<evidence type="ECO:0000256" key="2">
    <source>
        <dbReference type="ARBA" id="ARBA00004123"/>
    </source>
</evidence>